<accession>A0A1Y2BR83</accession>
<comment type="subcellular location">
    <subcellularLocation>
        <location evidence="1">Membrane</location>
        <topology evidence="1">Multi-pass membrane protein</topology>
    </subcellularLocation>
</comment>
<dbReference type="PANTHER" id="PTHR12308:SF73">
    <property type="entry name" value="ANOCTAMIN"/>
    <property type="match status" value="1"/>
</dbReference>
<dbReference type="EMBL" id="MCGO01000051">
    <property type="protein sequence ID" value="ORY37244.1"/>
    <property type="molecule type" value="Genomic_DNA"/>
</dbReference>
<feature type="transmembrane region" description="Helical" evidence="6">
    <location>
        <begin position="410"/>
        <end position="436"/>
    </location>
</feature>
<organism evidence="8 9">
    <name type="scientific">Rhizoclosmatium globosum</name>
    <dbReference type="NCBI Taxonomy" id="329046"/>
    <lineage>
        <taxon>Eukaryota</taxon>
        <taxon>Fungi</taxon>
        <taxon>Fungi incertae sedis</taxon>
        <taxon>Chytridiomycota</taxon>
        <taxon>Chytridiomycota incertae sedis</taxon>
        <taxon>Chytridiomycetes</taxon>
        <taxon>Chytridiales</taxon>
        <taxon>Chytriomycetaceae</taxon>
        <taxon>Rhizoclosmatium</taxon>
    </lineage>
</organism>
<keyword evidence="5" id="KW-0175">Coiled coil</keyword>
<dbReference type="InterPro" id="IPR049452">
    <property type="entry name" value="Anoctamin_TM"/>
</dbReference>
<evidence type="ECO:0000256" key="3">
    <source>
        <dbReference type="ARBA" id="ARBA00022989"/>
    </source>
</evidence>
<feature type="coiled-coil region" evidence="5">
    <location>
        <begin position="444"/>
        <end position="471"/>
    </location>
</feature>
<keyword evidence="3 6" id="KW-1133">Transmembrane helix</keyword>
<name>A0A1Y2BR83_9FUNG</name>
<feature type="transmembrane region" description="Helical" evidence="6">
    <location>
        <begin position="7"/>
        <end position="26"/>
    </location>
</feature>
<protein>
    <recommendedName>
        <fullName evidence="7">Anoctamin transmembrane domain-containing protein</fullName>
    </recommendedName>
</protein>
<evidence type="ECO:0000256" key="2">
    <source>
        <dbReference type="ARBA" id="ARBA00022692"/>
    </source>
</evidence>
<feature type="domain" description="Anoctamin transmembrane" evidence="7">
    <location>
        <begin position="1"/>
        <end position="435"/>
    </location>
</feature>
<evidence type="ECO:0000313" key="8">
    <source>
        <dbReference type="EMBL" id="ORY37244.1"/>
    </source>
</evidence>
<evidence type="ECO:0000256" key="4">
    <source>
        <dbReference type="ARBA" id="ARBA00023136"/>
    </source>
</evidence>
<keyword evidence="4 6" id="KW-0472">Membrane</keyword>
<evidence type="ECO:0000259" key="7">
    <source>
        <dbReference type="Pfam" id="PF04547"/>
    </source>
</evidence>
<evidence type="ECO:0000256" key="6">
    <source>
        <dbReference type="SAM" id="Phobius"/>
    </source>
</evidence>
<feature type="transmembrane region" description="Helical" evidence="6">
    <location>
        <begin position="99"/>
        <end position="124"/>
    </location>
</feature>
<feature type="transmembrane region" description="Helical" evidence="6">
    <location>
        <begin position="32"/>
        <end position="49"/>
    </location>
</feature>
<dbReference type="Proteomes" id="UP000193642">
    <property type="component" value="Unassembled WGS sequence"/>
</dbReference>
<reference evidence="8 9" key="1">
    <citation type="submission" date="2016-07" db="EMBL/GenBank/DDBJ databases">
        <title>Pervasive Adenine N6-methylation of Active Genes in Fungi.</title>
        <authorList>
            <consortium name="DOE Joint Genome Institute"/>
            <person name="Mondo S.J."/>
            <person name="Dannebaum R.O."/>
            <person name="Kuo R.C."/>
            <person name="Labutti K."/>
            <person name="Haridas S."/>
            <person name="Kuo A."/>
            <person name="Salamov A."/>
            <person name="Ahrendt S.R."/>
            <person name="Lipzen A."/>
            <person name="Sullivan W."/>
            <person name="Andreopoulos W.B."/>
            <person name="Clum A."/>
            <person name="Lindquist E."/>
            <person name="Daum C."/>
            <person name="Ramamoorthy G.K."/>
            <person name="Gryganskyi A."/>
            <person name="Culley D."/>
            <person name="Magnuson J.K."/>
            <person name="James T.Y."/>
            <person name="O'Malley M.A."/>
            <person name="Stajich J.E."/>
            <person name="Spatafora J.W."/>
            <person name="Visel A."/>
            <person name="Grigoriev I.V."/>
        </authorList>
    </citation>
    <scope>NUCLEOTIDE SEQUENCE [LARGE SCALE GENOMIC DNA]</scope>
    <source>
        <strain evidence="8 9">JEL800</strain>
    </source>
</reference>
<feature type="transmembrane region" description="Helical" evidence="6">
    <location>
        <begin position="367"/>
        <end position="390"/>
    </location>
</feature>
<feature type="transmembrane region" description="Helical" evidence="6">
    <location>
        <begin position="186"/>
        <end position="207"/>
    </location>
</feature>
<feature type="transmembrane region" description="Helical" evidence="6">
    <location>
        <begin position="144"/>
        <end position="165"/>
    </location>
</feature>
<dbReference type="Pfam" id="PF04547">
    <property type="entry name" value="Anoctamin"/>
    <property type="match status" value="1"/>
</dbReference>
<dbReference type="GO" id="GO:0005254">
    <property type="term" value="F:chloride channel activity"/>
    <property type="evidence" value="ECO:0007669"/>
    <property type="project" value="TreeGrafter"/>
</dbReference>
<dbReference type="OrthoDB" id="296386at2759"/>
<proteinExistence type="predicted"/>
<feature type="transmembrane region" description="Helical" evidence="6">
    <location>
        <begin position="317"/>
        <end position="339"/>
    </location>
</feature>
<evidence type="ECO:0000256" key="1">
    <source>
        <dbReference type="ARBA" id="ARBA00004141"/>
    </source>
</evidence>
<evidence type="ECO:0000256" key="5">
    <source>
        <dbReference type="SAM" id="Coils"/>
    </source>
</evidence>
<dbReference type="GO" id="GO:0032541">
    <property type="term" value="C:cortical endoplasmic reticulum"/>
    <property type="evidence" value="ECO:0007669"/>
    <property type="project" value="TreeGrafter"/>
</dbReference>
<evidence type="ECO:0000313" key="9">
    <source>
        <dbReference type="Proteomes" id="UP000193642"/>
    </source>
</evidence>
<keyword evidence="2 6" id="KW-0812">Transmembrane</keyword>
<dbReference type="InterPro" id="IPR007632">
    <property type="entry name" value="Anoctamin"/>
</dbReference>
<keyword evidence="9" id="KW-1185">Reference proteome</keyword>
<dbReference type="GO" id="GO:0016020">
    <property type="term" value="C:membrane"/>
    <property type="evidence" value="ECO:0007669"/>
    <property type="project" value="UniProtKB-SubCell"/>
</dbReference>
<gene>
    <name evidence="8" type="ORF">BCR33DRAFT_466513</name>
</gene>
<dbReference type="AlphaFoldDB" id="A0A1Y2BR83"/>
<dbReference type="STRING" id="329046.A0A1Y2BR83"/>
<dbReference type="PANTHER" id="PTHR12308">
    <property type="entry name" value="ANOCTAMIN"/>
    <property type="match status" value="1"/>
</dbReference>
<sequence>MYFAFINHFLVALIPLASIGVLAHLFLPEYSAYYAVFLTLWGVTFLVSWKRQEFSLAEMWRSKPESSSWKRPEFKSDQPSRQGIVAESYSFWKRWIVHVFLTGPIVLLFAGLVALASAAILMMQVYTADFYNGPYKSVVSMTPVMVYVISIPTLQSLYHTITMKLTNLENSRTQSSHTSSLTRKSFLLTLLITQLPLLLSALVFIPFSDKLLPHLSTTPSLTETSNLLTPQSLRDRVIYFCMTGQVVNQATEVLLPYLQSLYTSHTLKKKFSKQGIVNDEEDDSETIEQKIRKRVVKALSLPEYNLYDDYAELGNQFALIVMFSVVWPLAGVCFLVNNWMEVRTDAFKICRAVRRPIPREGRGIEPWFGIFWVVSVVGAVCTGWIVGVYGGEVNLEGAASERTLERIPRALVGVFVAEHFHIIAWWLIEFVFGVVFGSGVERELELHNSRRRNLQETIEQLHKEEDGEEDMDERVERVMELVSSVF</sequence>
<comment type="caution">
    <text evidence="8">The sequence shown here is derived from an EMBL/GenBank/DDBJ whole genome shotgun (WGS) entry which is preliminary data.</text>
</comment>